<dbReference type="RefSeq" id="WP_343818394.1">
    <property type="nucleotide sequence ID" value="NZ_BAAAFA010000010.1"/>
</dbReference>
<dbReference type="CDD" id="cd06824">
    <property type="entry name" value="PLPDE_III_Yggs_like"/>
    <property type="match status" value="1"/>
</dbReference>
<dbReference type="InterPro" id="IPR029066">
    <property type="entry name" value="PLP-binding_barrel"/>
</dbReference>
<proteinExistence type="inferred from homology"/>
<keyword evidence="6" id="KW-1185">Reference proteome</keyword>
<dbReference type="Gene3D" id="3.20.20.10">
    <property type="entry name" value="Alanine racemase"/>
    <property type="match status" value="1"/>
</dbReference>
<reference evidence="5 6" key="1">
    <citation type="journal article" date="2019" name="Int. J. Syst. Evol. Microbiol.">
        <title>The Global Catalogue of Microorganisms (GCM) 10K type strain sequencing project: providing services to taxonomists for standard genome sequencing and annotation.</title>
        <authorList>
            <consortium name="The Broad Institute Genomics Platform"/>
            <consortium name="The Broad Institute Genome Sequencing Center for Infectious Disease"/>
            <person name="Wu L."/>
            <person name="Ma J."/>
        </authorList>
    </citation>
    <scope>NUCLEOTIDE SEQUENCE [LARGE SCALE GENOMIC DNA]</scope>
    <source>
        <strain evidence="5 6">JCM 15608</strain>
    </source>
</reference>
<evidence type="ECO:0000313" key="6">
    <source>
        <dbReference type="Proteomes" id="UP001500021"/>
    </source>
</evidence>
<sequence length="253" mass="28204">MNHIKDNLDKIKAQINLACQQKILLTADSPLNNNKSLATSNDNATVKLLAVSKTKPSTDIKQAYLWGQRDFGENYLQEALEKITELSDLSDICWHFIGPIQSNKTKQIAQNFSWVHSVDREKIALRLNQHLSDEGSNIANDSEKKLNVCIQININNEQSKSGLNEAELFSLADIIHQCDRLTLRGIMAIPEKNAQVETYQKMQNMYLSLKAKYATVDTLSLGMSDDLSIAIAHGSTMVRIGSAIFGARAKTVQ</sequence>
<evidence type="ECO:0000256" key="1">
    <source>
        <dbReference type="ARBA" id="ARBA00022898"/>
    </source>
</evidence>
<evidence type="ECO:0000256" key="3">
    <source>
        <dbReference type="RuleBase" id="RU004514"/>
    </source>
</evidence>
<dbReference type="Pfam" id="PF01168">
    <property type="entry name" value="Ala_racemase_N"/>
    <property type="match status" value="1"/>
</dbReference>
<dbReference type="PROSITE" id="PS01211">
    <property type="entry name" value="UPF0001"/>
    <property type="match status" value="1"/>
</dbReference>
<dbReference type="PANTHER" id="PTHR10146:SF14">
    <property type="entry name" value="PYRIDOXAL PHOSPHATE HOMEOSTASIS PROTEIN"/>
    <property type="match status" value="1"/>
</dbReference>
<dbReference type="PIRSF" id="PIRSF004848">
    <property type="entry name" value="YBL036c_PLPDEIII"/>
    <property type="match status" value="1"/>
</dbReference>
<organism evidence="5 6">
    <name type="scientific">Colwellia asteriadis</name>
    <dbReference type="NCBI Taxonomy" id="517723"/>
    <lineage>
        <taxon>Bacteria</taxon>
        <taxon>Pseudomonadati</taxon>
        <taxon>Pseudomonadota</taxon>
        <taxon>Gammaproteobacteria</taxon>
        <taxon>Alteromonadales</taxon>
        <taxon>Colwelliaceae</taxon>
        <taxon>Colwellia</taxon>
    </lineage>
</organism>
<evidence type="ECO:0000313" key="5">
    <source>
        <dbReference type="EMBL" id="GAA0821688.1"/>
    </source>
</evidence>
<dbReference type="InterPro" id="IPR011078">
    <property type="entry name" value="PyrdxlP_homeostasis"/>
</dbReference>
<evidence type="ECO:0000256" key="2">
    <source>
        <dbReference type="HAMAP-Rule" id="MF_02087"/>
    </source>
</evidence>
<dbReference type="SUPFAM" id="SSF51419">
    <property type="entry name" value="PLP-binding barrel"/>
    <property type="match status" value="1"/>
</dbReference>
<dbReference type="Proteomes" id="UP001500021">
    <property type="component" value="Unassembled WGS sequence"/>
</dbReference>
<keyword evidence="1 2" id="KW-0663">Pyridoxal phosphate</keyword>
<name>A0ABN1L9V9_9GAMM</name>
<protein>
    <recommendedName>
        <fullName evidence="2">Pyridoxal phosphate homeostasis protein</fullName>
        <shortName evidence="2">PLP homeostasis protein</shortName>
    </recommendedName>
</protein>
<feature type="modified residue" description="N6-(pyridoxal phosphate)lysine" evidence="2">
    <location>
        <position position="53"/>
    </location>
</feature>
<feature type="domain" description="Alanine racemase N-terminal" evidence="4">
    <location>
        <begin position="39"/>
        <end position="248"/>
    </location>
</feature>
<dbReference type="NCBIfam" id="TIGR00044">
    <property type="entry name" value="YggS family pyridoxal phosphate-dependent enzyme"/>
    <property type="match status" value="1"/>
</dbReference>
<evidence type="ECO:0000259" key="4">
    <source>
        <dbReference type="Pfam" id="PF01168"/>
    </source>
</evidence>
<gene>
    <name evidence="5" type="ORF">GCM10009111_29050</name>
</gene>
<accession>A0ABN1L9V9</accession>
<comment type="function">
    <text evidence="2">Pyridoxal 5'-phosphate (PLP)-binding protein, which is involved in PLP homeostasis.</text>
</comment>
<dbReference type="PANTHER" id="PTHR10146">
    <property type="entry name" value="PROLINE SYNTHETASE CO-TRANSCRIBED BACTERIAL HOMOLOG PROTEIN"/>
    <property type="match status" value="1"/>
</dbReference>
<comment type="caution">
    <text evidence="5">The sequence shown here is derived from an EMBL/GenBank/DDBJ whole genome shotgun (WGS) entry which is preliminary data.</text>
</comment>
<dbReference type="EMBL" id="BAAAFA010000010">
    <property type="protein sequence ID" value="GAA0821688.1"/>
    <property type="molecule type" value="Genomic_DNA"/>
</dbReference>
<comment type="similarity">
    <text evidence="2 3">Belongs to the pyridoxal phosphate-binding protein YggS/PROSC family.</text>
</comment>
<dbReference type="HAMAP" id="MF_02087">
    <property type="entry name" value="PLP_homeostasis"/>
    <property type="match status" value="1"/>
</dbReference>
<dbReference type="InterPro" id="IPR001608">
    <property type="entry name" value="Ala_racemase_N"/>
</dbReference>